<name>A0ABS8CRD4_9RHOB</name>
<proteinExistence type="predicted"/>
<comment type="caution">
    <text evidence="1">The sequence shown here is derived from an EMBL/GenBank/DDBJ whole genome shotgun (WGS) entry which is preliminary data.</text>
</comment>
<accession>A0ABS8CRD4</accession>
<evidence type="ECO:0000313" key="2">
    <source>
        <dbReference type="Proteomes" id="UP001198571"/>
    </source>
</evidence>
<evidence type="ECO:0000313" key="1">
    <source>
        <dbReference type="EMBL" id="MCB5411720.1"/>
    </source>
</evidence>
<sequence length="91" mass="9776">MSDPKITEYAEKLRALGDAMSASAPSGRRTAFSLVDPSTGEIAGPREPHFTIFYNDSPKWVLALGIGNPLLMSVVAEIEDALDPLSEKVKS</sequence>
<organism evidence="1 2">
    <name type="scientific">Pseudogemmobacter faecipullorum</name>
    <dbReference type="NCBI Taxonomy" id="2755041"/>
    <lineage>
        <taxon>Bacteria</taxon>
        <taxon>Pseudomonadati</taxon>
        <taxon>Pseudomonadota</taxon>
        <taxon>Alphaproteobacteria</taxon>
        <taxon>Rhodobacterales</taxon>
        <taxon>Paracoccaceae</taxon>
        <taxon>Pseudogemmobacter</taxon>
    </lineage>
</organism>
<keyword evidence="2" id="KW-1185">Reference proteome</keyword>
<protein>
    <submittedName>
        <fullName evidence="1">Uncharacterized protein</fullName>
    </submittedName>
</protein>
<dbReference type="Proteomes" id="UP001198571">
    <property type="component" value="Unassembled WGS sequence"/>
</dbReference>
<reference evidence="1 2" key="1">
    <citation type="submission" date="2020-07" db="EMBL/GenBank/DDBJ databases">
        <title>Pseudogemmobacter sp. nov., isolated from poultry manure in Taiwan.</title>
        <authorList>
            <person name="Lin S.-Y."/>
            <person name="Tang Y.-S."/>
            <person name="Young C.-C."/>
        </authorList>
    </citation>
    <scope>NUCLEOTIDE SEQUENCE [LARGE SCALE GENOMIC DNA]</scope>
    <source>
        <strain evidence="1 2">CC-YST710</strain>
    </source>
</reference>
<dbReference type="RefSeq" id="WP_226937171.1">
    <property type="nucleotide sequence ID" value="NZ_JACDXX010000019.1"/>
</dbReference>
<gene>
    <name evidence="1" type="ORF">H0485_17140</name>
</gene>
<dbReference type="EMBL" id="JACDXX010000019">
    <property type="protein sequence ID" value="MCB5411720.1"/>
    <property type="molecule type" value="Genomic_DNA"/>
</dbReference>